<dbReference type="GO" id="GO:0008201">
    <property type="term" value="F:heparin binding"/>
    <property type="evidence" value="ECO:0007669"/>
    <property type="project" value="UniProtKB-KW"/>
</dbReference>
<dbReference type="GO" id="GO:0050750">
    <property type="term" value="F:low-density lipoprotein particle receptor binding"/>
    <property type="evidence" value="ECO:0007669"/>
    <property type="project" value="TreeGrafter"/>
</dbReference>
<comment type="caution">
    <text evidence="6">The sequence shown here is derived from an EMBL/GenBank/DDBJ whole genome shotgun (WGS) entry which is preliminary data.</text>
</comment>
<evidence type="ECO:0000256" key="4">
    <source>
        <dbReference type="SAM" id="MobiDB-lite"/>
    </source>
</evidence>
<dbReference type="EMBL" id="REGW02000014">
    <property type="protein sequence ID" value="KAE8286763.1"/>
    <property type="molecule type" value="Genomic_DNA"/>
</dbReference>
<protein>
    <submittedName>
        <fullName evidence="6">Apolipoprotein B-100</fullName>
    </submittedName>
</protein>
<keyword evidence="2" id="KW-0964">Secreted</keyword>
<sequence length="2134" mass="237801">MERTSLIWRSSLPMMSLSTQPPSPTNSSVKGKDGRHKVDSVKFILRAEGDQPTEATATMKYNRNRNVFTTQIEIPDFDVEAGVKIGMTDSSAKGKSITLEISNKNVPQLSLIGRAKIQAMTDGMLQVQLLVPSLKTDAAITATMSKADGLTMEIKSDVKLPETTSVQAVTFKYGEDQAEVQLMSNMNAETKLLVPYTKALQAWLMQFGEDVMDQQVVKTDMKLRHIVNKAVEASNIWMDKITTDVPYVQTLRNKMTNVEMPSMPENLFMNLESTFKYRFNQDRLTISIPLPLGGKSSEELRIPAVVTSPRISIPQLDMELASNEIQIPTFTIPSDYDLTLPLMGMAEVSAKVNSNYYNWEATVAAGNQTAESPNYIAKFSILADSPIKVLSFSTEGATEITDTAEKTMKFMASGSLKHMLMNTEFNVLETIAVTDNVMSTGKYNVLANTPLGLETSLAVTTQVVLDTNTLSGDINTDGSVTVGPMTASTTYLYTFSVEPKKKEARLESNLRVNSEILKISNKITASYANEELLIGSNTNMISDPIKHTTKMSLSYKDVQLTIHSDSVTKASERMMRSQIEFSASKEQVSLRIENQADDTVNRAYSLLTGSMNPSGLEINADASLNIFSSLASHKATLSLNRNGLTTSCTTTAQHSPLTFENVFHGGVDASGATVSLITKGGIRENKAELNFDGKIASTEVYLNSILKGNLFDINTRNRMNLRLNEDGLILSNNIVGSLNEMRTENSHSLSLTLRSFTLNSKTNSVLDKSNSYMHDITVNMERFTASVIAKNDLKIMEINFVNDAQFRAEPYNMQLTGTMTGVFSEEELKHTYEVKFADMILSARYNTNGKLLGARMTHTADMEVSGLTMKFNNVANLNSPLLRLDSTVKTVAAPFTLNIDAVLNTDGEVYLYGQHSGELYSKFLLKAEPMLFTHSFEYRASSTHELEGRTPVKTNMENQFNSMLSLQEQSVTLKMKSKVNEHTFDQGISAYNKAERIGIESMEMLKDINTRYEISAKFQNKVSELKEVIDNFDFNLFVQDLRRFINSMENYVINLTAKFPTEKVMNVLKSVMDATMAWIKKHNIANRFNVIYAKVEEILSSYEVEKIIGAIMDEVVKIMRQYQVREKIQSAFAAVRSIDIQPLLKRVMVPVQELVNELYSFDFRQLIDDMNDYFMRLVQKIKSFDYDTFTMELKEKVVDMSKIPCFGKLYGEFRVSSPHYTLSTTADLENTTTTSVTPEFKMNLNSKATSTLRILDFSVDASAHVAAPKMSRLSISENIKVDQSCFTLDHKGSMTLYGLSAQASAETTANANTELYVAQLVNNAFFAMENGVSATVETSYKHTLNMPSLTIFSETSVNQKTIFQLEAGTAKLTINNLGNGKYAVQVFSDEATHKSDIEVVMDLHRTKVTFTGATGSSNFKMNQNVVADMCIFSHVTLDAKIETETPFMKGSIAEVKFQAKAGDLIIDLTASHSAELVEQIEGTLSNFVMASVTPSELVFDTKNKGNVKVALPFSLSGKMDLQNDISLTLNSEALQASWTGLARFNQYKYSHYFSMDNGDREIDIYYQINGVADLEVLKVPITIPAITVPFVGMKTPRVEDYSLWEDTGLSYFLTTTQQTFDMNSRLKYKKNPEMITIDINVDPLINVINTNVKTLHKKVLISKDKAAAMLASSYDIARAEYEKYSIELPKTITVPAYKVPVMNVEVSTFTIPLPDVTLITMPALHVPSALSKLTLPKITLPKIQKIKIPVMGDLTYEFTMKTAMLTLKTDASILNQNSIIMKLDASSSSEFEFLTGKIEGTTNVNTVGGLRMASALSAKHAMLEGNHESTINLSYENVDTSITNSAKVNIPNLNMEIYQEITGNPDEGLVVSMSTPSAGLIALQMQTKRPAQVKARLYGRYPSEPTTDIDIVGLKMSVMNSEKLNLQATWNMEMPYEMMLGLKKEVPRAMNVARDAGEMTSMFIYGLALTAENIYEKASVQGKMMFKRAVDNLPAVYPYSVLATITDETTVILKGYQKKVEIIFNAVVKFLRDTTFQIPGYERRMSGLEIYQESSAFVVAVFEEAVEKIPEYFSSMFTAVLDYFNAIEFTLPGSNHIVRGREILDDLLEALRKIQNQVIVTVRKLGDIKLGRYH</sequence>
<evidence type="ECO:0000313" key="6">
    <source>
        <dbReference type="EMBL" id="KAE8286763.1"/>
    </source>
</evidence>
<feature type="region of interest" description="Disordered" evidence="4">
    <location>
        <begin position="1"/>
        <end position="36"/>
    </location>
</feature>
<dbReference type="GO" id="GO:0005737">
    <property type="term" value="C:cytoplasm"/>
    <property type="evidence" value="ECO:0007669"/>
    <property type="project" value="UniProtKB-SubCell"/>
</dbReference>
<feature type="domain" description="Lipid transport open beta-sheet" evidence="5">
    <location>
        <begin position="32"/>
        <end position="79"/>
    </location>
</feature>
<dbReference type="GO" id="GO:0042632">
    <property type="term" value="P:cholesterol homeostasis"/>
    <property type="evidence" value="ECO:0007669"/>
    <property type="project" value="TreeGrafter"/>
</dbReference>
<dbReference type="GO" id="GO:0006642">
    <property type="term" value="P:triglyceride mobilization"/>
    <property type="evidence" value="ECO:0007669"/>
    <property type="project" value="TreeGrafter"/>
</dbReference>
<gene>
    <name evidence="6" type="ORF">D5F01_LYC14712</name>
</gene>
<dbReference type="GO" id="GO:0034361">
    <property type="term" value="C:very-low-density lipoprotein particle"/>
    <property type="evidence" value="ECO:0007669"/>
    <property type="project" value="UniProtKB-KW"/>
</dbReference>
<proteinExistence type="predicted"/>
<dbReference type="GO" id="GO:0034362">
    <property type="term" value="C:low-density lipoprotein particle"/>
    <property type="evidence" value="ECO:0007669"/>
    <property type="project" value="UniProtKB-KW"/>
</dbReference>
<evidence type="ECO:0000256" key="1">
    <source>
        <dbReference type="ARBA" id="ARBA00004613"/>
    </source>
</evidence>
<dbReference type="GO" id="GO:0005811">
    <property type="term" value="C:lipid droplet"/>
    <property type="evidence" value="ECO:0007669"/>
    <property type="project" value="UniProtKB-SubCell"/>
</dbReference>
<dbReference type="GO" id="GO:0008203">
    <property type="term" value="P:cholesterol metabolic process"/>
    <property type="evidence" value="ECO:0007669"/>
    <property type="project" value="UniProtKB-KW"/>
</dbReference>
<keyword evidence="7" id="KW-1185">Reference proteome</keyword>
<dbReference type="InterPro" id="IPR009454">
    <property type="entry name" value="Lipid_transpt_open_b-sht"/>
</dbReference>
<reference evidence="6 7" key="1">
    <citation type="submission" date="2019-07" db="EMBL/GenBank/DDBJ databases">
        <title>Chromosome genome assembly for large yellow croaker.</title>
        <authorList>
            <person name="Xiao S."/>
        </authorList>
    </citation>
    <scope>NUCLEOTIDE SEQUENCE [LARGE SCALE GENOMIC DNA]</scope>
    <source>
        <strain evidence="6">JMULYC20181020</strain>
        <tissue evidence="6">Muscle</tissue>
    </source>
</reference>
<keyword evidence="6" id="KW-0449">Lipoprotein</keyword>
<dbReference type="Proteomes" id="UP000424527">
    <property type="component" value="Unassembled WGS sequence"/>
</dbReference>
<dbReference type="GO" id="GO:0030301">
    <property type="term" value="P:cholesterol transport"/>
    <property type="evidence" value="ECO:0007669"/>
    <property type="project" value="TreeGrafter"/>
</dbReference>
<evidence type="ECO:0000259" key="5">
    <source>
        <dbReference type="Pfam" id="PF06448"/>
    </source>
</evidence>
<dbReference type="PANTHER" id="PTHR13769">
    <property type="entry name" value="APOLIPOPROTEIN B"/>
    <property type="match status" value="1"/>
</dbReference>
<name>A0A6G0I617_LARCR</name>
<organism evidence="6 7">
    <name type="scientific">Larimichthys crocea</name>
    <name type="common">Large yellow croaker</name>
    <name type="synonym">Pseudosciaena crocea</name>
    <dbReference type="NCBI Taxonomy" id="215358"/>
    <lineage>
        <taxon>Eukaryota</taxon>
        <taxon>Metazoa</taxon>
        <taxon>Chordata</taxon>
        <taxon>Craniata</taxon>
        <taxon>Vertebrata</taxon>
        <taxon>Euteleostomi</taxon>
        <taxon>Actinopterygii</taxon>
        <taxon>Neopterygii</taxon>
        <taxon>Teleostei</taxon>
        <taxon>Neoteleostei</taxon>
        <taxon>Acanthomorphata</taxon>
        <taxon>Eupercaria</taxon>
        <taxon>Sciaenidae</taxon>
        <taxon>Larimichthys</taxon>
    </lineage>
</organism>
<keyword evidence="3" id="KW-0325">Glycoprotein</keyword>
<dbReference type="Pfam" id="PF06448">
    <property type="entry name" value="DUF1081"/>
    <property type="match status" value="1"/>
</dbReference>
<dbReference type="GO" id="GO:0120020">
    <property type="term" value="F:cholesterol transfer activity"/>
    <property type="evidence" value="ECO:0007669"/>
    <property type="project" value="TreeGrafter"/>
</dbReference>
<accession>A0A6G0I617</accession>
<dbReference type="GO" id="GO:0034359">
    <property type="term" value="C:mature chylomicron"/>
    <property type="evidence" value="ECO:0007669"/>
    <property type="project" value="TreeGrafter"/>
</dbReference>
<feature type="compositionally biased region" description="Polar residues" evidence="4">
    <location>
        <begin position="16"/>
        <end position="29"/>
    </location>
</feature>
<dbReference type="InterPro" id="IPR052418">
    <property type="entry name" value="Apolipoprotein_B"/>
</dbReference>
<comment type="subcellular location">
    <subcellularLocation>
        <location evidence="1">Secreted</location>
    </subcellularLocation>
</comment>
<dbReference type="PANTHER" id="PTHR13769:SF5">
    <property type="entry name" value="APOLIPOPROTEIN B-100-RELATED"/>
    <property type="match status" value="1"/>
</dbReference>
<dbReference type="GO" id="GO:0042953">
    <property type="term" value="P:lipoprotein transport"/>
    <property type="evidence" value="ECO:0007669"/>
    <property type="project" value="TreeGrafter"/>
</dbReference>
<evidence type="ECO:0000256" key="2">
    <source>
        <dbReference type="ARBA" id="ARBA00022525"/>
    </source>
</evidence>
<evidence type="ECO:0000256" key="3">
    <source>
        <dbReference type="ARBA" id="ARBA00023180"/>
    </source>
</evidence>
<evidence type="ECO:0000313" key="7">
    <source>
        <dbReference type="Proteomes" id="UP000424527"/>
    </source>
</evidence>